<organism evidence="4">
    <name type="scientific">hydrocarbon metagenome</name>
    <dbReference type="NCBI Taxonomy" id="938273"/>
    <lineage>
        <taxon>unclassified sequences</taxon>
        <taxon>metagenomes</taxon>
        <taxon>ecological metagenomes</taxon>
    </lineage>
</organism>
<proteinExistence type="predicted"/>
<reference evidence="4" key="1">
    <citation type="journal article" date="2015" name="Proc. Natl. Acad. Sci. U.S.A.">
        <title>Networks of energetic and metabolic interactions define dynamics in microbial communities.</title>
        <authorList>
            <person name="Embree M."/>
            <person name="Liu J.K."/>
            <person name="Al-Bassam M.M."/>
            <person name="Zengler K."/>
        </authorList>
    </citation>
    <scope>NUCLEOTIDE SEQUENCE</scope>
</reference>
<evidence type="ECO:0000256" key="1">
    <source>
        <dbReference type="ARBA" id="ARBA00023125"/>
    </source>
</evidence>
<dbReference type="GO" id="GO:0003700">
    <property type="term" value="F:DNA-binding transcription factor activity"/>
    <property type="evidence" value="ECO:0007669"/>
    <property type="project" value="InterPro"/>
</dbReference>
<dbReference type="InterPro" id="IPR047057">
    <property type="entry name" value="MerR_fam"/>
</dbReference>
<dbReference type="AlphaFoldDB" id="A0A0W8FXP2"/>
<dbReference type="SMART" id="SM00422">
    <property type="entry name" value="HTH_MERR"/>
    <property type="match status" value="1"/>
</dbReference>
<keyword evidence="1" id="KW-0238">DNA-binding</keyword>
<dbReference type="EMBL" id="LNQE01000624">
    <property type="protein sequence ID" value="KUG25691.1"/>
    <property type="molecule type" value="Genomic_DNA"/>
</dbReference>
<feature type="domain" description="HTH merR-type" evidence="3">
    <location>
        <begin position="10"/>
        <end position="80"/>
    </location>
</feature>
<comment type="caution">
    <text evidence="4">The sequence shown here is derived from an EMBL/GenBank/DDBJ whole genome shotgun (WGS) entry which is preliminary data.</text>
</comment>
<sequence>MKDFGLKKLYYSISEVSKITGLEQYILRYWESEFDILKPGKNRAGNRIYTNKDINLILRIKKLLRDEKYTIEGAKKILEEESTGIAPEQTQEVKPTKPITKVNANINSLKNDLEEVKQFLLDLQSKI</sequence>
<name>A0A0W8FXP2_9ZZZZ</name>
<dbReference type="Gene3D" id="1.10.1660.10">
    <property type="match status" value="1"/>
</dbReference>
<evidence type="ECO:0000259" key="3">
    <source>
        <dbReference type="PROSITE" id="PS50937"/>
    </source>
</evidence>
<evidence type="ECO:0000313" key="4">
    <source>
        <dbReference type="EMBL" id="KUG25691.1"/>
    </source>
</evidence>
<dbReference type="InterPro" id="IPR000551">
    <property type="entry name" value="MerR-type_HTH_dom"/>
</dbReference>
<dbReference type="PANTHER" id="PTHR30204:SF15">
    <property type="entry name" value="BLL5018 PROTEIN"/>
    <property type="match status" value="1"/>
</dbReference>
<dbReference type="SUPFAM" id="SSF46955">
    <property type="entry name" value="Putative DNA-binding domain"/>
    <property type="match status" value="1"/>
</dbReference>
<accession>A0A0W8FXP2</accession>
<dbReference type="GO" id="GO:0003677">
    <property type="term" value="F:DNA binding"/>
    <property type="evidence" value="ECO:0007669"/>
    <property type="project" value="UniProtKB-KW"/>
</dbReference>
<evidence type="ECO:0000256" key="2">
    <source>
        <dbReference type="SAM" id="Coils"/>
    </source>
</evidence>
<dbReference type="PROSITE" id="PS50937">
    <property type="entry name" value="HTH_MERR_2"/>
    <property type="match status" value="1"/>
</dbReference>
<dbReference type="Pfam" id="PF13411">
    <property type="entry name" value="MerR_1"/>
    <property type="match status" value="1"/>
</dbReference>
<feature type="coiled-coil region" evidence="2">
    <location>
        <begin position="99"/>
        <end position="126"/>
    </location>
</feature>
<dbReference type="CDD" id="cd04765">
    <property type="entry name" value="HTH_MlrA-like_sg2"/>
    <property type="match status" value="1"/>
</dbReference>
<dbReference type="InterPro" id="IPR009061">
    <property type="entry name" value="DNA-bd_dom_put_sf"/>
</dbReference>
<dbReference type="PANTHER" id="PTHR30204">
    <property type="entry name" value="REDOX-CYCLING DRUG-SENSING TRANSCRIPTIONAL ACTIVATOR SOXR"/>
    <property type="match status" value="1"/>
</dbReference>
<protein>
    <submittedName>
        <fullName evidence="4">Transcriptional regulator, merr family</fullName>
    </submittedName>
</protein>
<gene>
    <name evidence="4" type="ORF">ASZ90_004481</name>
</gene>
<keyword evidence="2" id="KW-0175">Coiled coil</keyword>